<feature type="compositionally biased region" description="Basic and acidic residues" evidence="1">
    <location>
        <begin position="266"/>
        <end position="276"/>
    </location>
</feature>
<feature type="compositionally biased region" description="Basic and acidic residues" evidence="1">
    <location>
        <begin position="327"/>
        <end position="341"/>
    </location>
</feature>
<feature type="compositionally biased region" description="Basic and acidic residues" evidence="1">
    <location>
        <begin position="189"/>
        <end position="209"/>
    </location>
</feature>
<feature type="region of interest" description="Disordered" evidence="1">
    <location>
        <begin position="309"/>
        <end position="394"/>
    </location>
</feature>
<proteinExistence type="predicted"/>
<feature type="compositionally biased region" description="Basic residues" evidence="1">
    <location>
        <begin position="255"/>
        <end position="264"/>
    </location>
</feature>
<comment type="caution">
    <text evidence="2">The sequence shown here is derived from an EMBL/GenBank/DDBJ whole genome shotgun (WGS) entry which is preliminary data.</text>
</comment>
<accession>A0ABP0DK41</accession>
<feature type="compositionally biased region" description="Basic residues" evidence="1">
    <location>
        <begin position="518"/>
        <end position="529"/>
    </location>
</feature>
<reference evidence="2 3" key="1">
    <citation type="submission" date="2024-01" db="EMBL/GenBank/DDBJ databases">
        <authorList>
            <person name="Allen C."/>
            <person name="Tagirdzhanova G."/>
        </authorList>
    </citation>
    <scope>NUCLEOTIDE SEQUENCE [LARGE SCALE GENOMIC DNA]</scope>
    <source>
        <strain evidence="2 3">CBS 573.63</strain>
    </source>
</reference>
<evidence type="ECO:0000313" key="3">
    <source>
        <dbReference type="Proteomes" id="UP001642501"/>
    </source>
</evidence>
<feature type="compositionally biased region" description="Polar residues" evidence="1">
    <location>
        <begin position="18"/>
        <end position="30"/>
    </location>
</feature>
<name>A0ABP0DK41_9PEZI</name>
<keyword evidence="3" id="KW-1185">Reference proteome</keyword>
<feature type="compositionally biased region" description="Basic and acidic residues" evidence="1">
    <location>
        <begin position="437"/>
        <end position="447"/>
    </location>
</feature>
<evidence type="ECO:0000313" key="2">
    <source>
        <dbReference type="EMBL" id="CAK7268033.1"/>
    </source>
</evidence>
<protein>
    <recommendedName>
        <fullName evidence="4">Red-like protein</fullName>
    </recommendedName>
</protein>
<evidence type="ECO:0008006" key="4">
    <source>
        <dbReference type="Google" id="ProtNLM"/>
    </source>
</evidence>
<feature type="region of interest" description="Disordered" evidence="1">
    <location>
        <begin position="420"/>
        <end position="551"/>
    </location>
</feature>
<gene>
    <name evidence="2" type="ORF">SEPCBS57363_002898</name>
</gene>
<feature type="region of interest" description="Disordered" evidence="1">
    <location>
        <begin position="1"/>
        <end position="48"/>
    </location>
</feature>
<feature type="region of interest" description="Disordered" evidence="1">
    <location>
        <begin position="98"/>
        <end position="235"/>
    </location>
</feature>
<feature type="compositionally biased region" description="Basic and acidic residues" evidence="1">
    <location>
        <begin position="158"/>
        <end position="170"/>
    </location>
</feature>
<feature type="compositionally biased region" description="Basic and acidic residues" evidence="1">
    <location>
        <begin position="537"/>
        <end position="551"/>
    </location>
</feature>
<feature type="region of interest" description="Disordered" evidence="1">
    <location>
        <begin position="254"/>
        <end position="278"/>
    </location>
</feature>
<organism evidence="2 3">
    <name type="scientific">Sporothrix epigloea</name>
    <dbReference type="NCBI Taxonomy" id="1892477"/>
    <lineage>
        <taxon>Eukaryota</taxon>
        <taxon>Fungi</taxon>
        <taxon>Dikarya</taxon>
        <taxon>Ascomycota</taxon>
        <taxon>Pezizomycotina</taxon>
        <taxon>Sordariomycetes</taxon>
        <taxon>Sordariomycetidae</taxon>
        <taxon>Ophiostomatales</taxon>
        <taxon>Ophiostomataceae</taxon>
        <taxon>Sporothrix</taxon>
    </lineage>
</organism>
<dbReference type="Proteomes" id="UP001642501">
    <property type="component" value="Unassembled WGS sequence"/>
</dbReference>
<feature type="compositionally biased region" description="Basic and acidic residues" evidence="1">
    <location>
        <begin position="121"/>
        <end position="148"/>
    </location>
</feature>
<sequence>MNNEQFRKLAFGSGASVPASSSNGPLSSTPRALGSRQKASIPMTPRYGDVGRVAFARQMAERYGTNNEAAIETKKVRTTKPRGTQFTAGYVDRAKLRAETEKIDGEPNAVSTASKGLDFQQLERARRGDVGGEDRPEKEDGTAEKEEVGAGVDDEFERIETADIQAIEHVKSKKRGQYSTAPPAAGQKRSRDQILAEMKAAREAAKQAKIEQSLSQPALGSRFKKIGTAPRAGSRIEVDSRGREVLILVDEDGHKKRKVRKVKKSTPTEEKPDGHGKVLGMEVPEFYRKKLEAEAAAAAAKEVDIFDDVGSDYDPLAGMDSDSSDGEADKEVDENKKKTIHDSSQSDGDVSDASSRSHSRIRPPIEGTKGSTKGDKTQDRTQPARPPCRNYFGASTLLSETTSLGGPLLQDPSVLGALRKAKQMREASEAEAQTQARSEEAAREARLQKLLQSSERDAEDLDMGFGSSRLEDTEDLDEAAGNGKKVRLSTWKGGTGGERQQIDGDDDDDDAGGSRGDKGKRKRGAKKRKGDGNNAEDVMRVLERRREQERS</sequence>
<evidence type="ECO:0000256" key="1">
    <source>
        <dbReference type="SAM" id="MobiDB-lite"/>
    </source>
</evidence>
<dbReference type="EMBL" id="CAWUOM010000041">
    <property type="protein sequence ID" value="CAK7268033.1"/>
    <property type="molecule type" value="Genomic_DNA"/>
</dbReference>